<dbReference type="PROSITE" id="PS51318">
    <property type="entry name" value="TAT"/>
    <property type="match status" value="1"/>
</dbReference>
<dbReference type="InterPro" id="IPR006311">
    <property type="entry name" value="TAT_signal"/>
</dbReference>
<evidence type="ECO:0000256" key="1">
    <source>
        <dbReference type="SAM" id="MobiDB-lite"/>
    </source>
</evidence>
<accession>A0ABT4SQI3</accession>
<feature type="chain" id="PRO_5047057650" description="DUF5666 domain-containing protein" evidence="2">
    <location>
        <begin position="41"/>
        <end position="195"/>
    </location>
</feature>
<evidence type="ECO:0000256" key="2">
    <source>
        <dbReference type="SAM" id="SignalP"/>
    </source>
</evidence>
<evidence type="ECO:0000313" key="3">
    <source>
        <dbReference type="EMBL" id="MDA0639508.1"/>
    </source>
</evidence>
<feature type="region of interest" description="Disordered" evidence="1">
    <location>
        <begin position="38"/>
        <end position="80"/>
    </location>
</feature>
<gene>
    <name evidence="3" type="ORF">OUY24_02615</name>
</gene>
<organism evidence="3 4">
    <name type="scientific">Nonomuraea ferruginea</name>
    <dbReference type="NCBI Taxonomy" id="46174"/>
    <lineage>
        <taxon>Bacteria</taxon>
        <taxon>Bacillati</taxon>
        <taxon>Actinomycetota</taxon>
        <taxon>Actinomycetes</taxon>
        <taxon>Streptosporangiales</taxon>
        <taxon>Streptosporangiaceae</taxon>
        <taxon>Nonomuraea</taxon>
    </lineage>
</organism>
<evidence type="ECO:0000313" key="4">
    <source>
        <dbReference type="Proteomes" id="UP001212498"/>
    </source>
</evidence>
<reference evidence="3 4" key="1">
    <citation type="submission" date="2022-11" db="EMBL/GenBank/DDBJ databases">
        <title>Nonomuraea corallina sp. nov., a new species of the genus Nonomuraea isolated from sea side sediment in Thai sea.</title>
        <authorList>
            <person name="Ngamcharungchit C."/>
            <person name="Matsumoto A."/>
            <person name="Suriyachadkun C."/>
            <person name="Panbangred W."/>
            <person name="Inahashi Y."/>
            <person name="Intra B."/>
        </authorList>
    </citation>
    <scope>NUCLEOTIDE SEQUENCE [LARGE SCALE GENOMIC DNA]</scope>
    <source>
        <strain evidence="3 4">DSM 43553</strain>
    </source>
</reference>
<proteinExistence type="predicted"/>
<dbReference type="EMBL" id="JAPNUD010000004">
    <property type="protein sequence ID" value="MDA0639508.1"/>
    <property type="molecule type" value="Genomic_DNA"/>
</dbReference>
<feature type="compositionally biased region" description="Basic and acidic residues" evidence="1">
    <location>
        <begin position="167"/>
        <end position="195"/>
    </location>
</feature>
<protein>
    <recommendedName>
        <fullName evidence="5">DUF5666 domain-containing protein</fullName>
    </recommendedName>
</protein>
<sequence length="195" mass="20579">MTTEPETAGNQPSKRRFPRTLLLAATAALVVATGAGVATAAATPPSGTPAPAPTATESPSTGPSDRPSKKEDRRHWGGPKINLHGEFVVREGEGEYVTVATQRGEVTAVDQDSLTVKSEDGYSREYAVDADTRINRDATIDTVKTGQKVSVLAKVDGDTATAVAIRAKSEGEGKGKDRRHMDGPHEHRHGKPESS</sequence>
<keyword evidence="2" id="KW-0732">Signal</keyword>
<evidence type="ECO:0008006" key="5">
    <source>
        <dbReference type="Google" id="ProtNLM"/>
    </source>
</evidence>
<name>A0ABT4SQI3_9ACTN</name>
<comment type="caution">
    <text evidence="3">The sequence shown here is derived from an EMBL/GenBank/DDBJ whole genome shotgun (WGS) entry which is preliminary data.</text>
</comment>
<dbReference type="Proteomes" id="UP001212498">
    <property type="component" value="Unassembled WGS sequence"/>
</dbReference>
<dbReference type="RefSeq" id="WP_271274995.1">
    <property type="nucleotide sequence ID" value="NZ_BAABFD010000007.1"/>
</dbReference>
<feature type="region of interest" description="Disordered" evidence="1">
    <location>
        <begin position="166"/>
        <end position="195"/>
    </location>
</feature>
<feature type="compositionally biased region" description="Low complexity" evidence="1">
    <location>
        <begin position="53"/>
        <end position="64"/>
    </location>
</feature>
<feature type="signal peptide" evidence="2">
    <location>
        <begin position="1"/>
        <end position="40"/>
    </location>
</feature>
<feature type="compositionally biased region" description="Basic and acidic residues" evidence="1">
    <location>
        <begin position="66"/>
        <end position="75"/>
    </location>
</feature>
<keyword evidence="4" id="KW-1185">Reference proteome</keyword>